<dbReference type="GO" id="GO:0006366">
    <property type="term" value="P:transcription by RNA polymerase II"/>
    <property type="evidence" value="ECO:0007669"/>
    <property type="project" value="TreeGrafter"/>
</dbReference>
<evidence type="ECO:0000256" key="2">
    <source>
        <dbReference type="ARBA" id="ARBA00022490"/>
    </source>
</evidence>
<dbReference type="RefSeq" id="WP_126448983.1">
    <property type="nucleotide sequence ID" value="NZ_AP018553.1"/>
</dbReference>
<keyword evidence="5 6" id="KW-0804">Transcription</keyword>
<proteinExistence type="inferred from homology"/>
<dbReference type="GO" id="GO:0005737">
    <property type="term" value="C:cytoplasm"/>
    <property type="evidence" value="ECO:0007669"/>
    <property type="project" value="UniProtKB-SubCell"/>
</dbReference>
<dbReference type="InterPro" id="IPR035913">
    <property type="entry name" value="RPB5-like_sf"/>
</dbReference>
<accession>A0A348B0E0</accession>
<organism evidence="8 10">
    <name type="scientific">Sulfodiicoccus acidiphilus</name>
    <dbReference type="NCBI Taxonomy" id="1670455"/>
    <lineage>
        <taxon>Archaea</taxon>
        <taxon>Thermoproteota</taxon>
        <taxon>Thermoprotei</taxon>
        <taxon>Sulfolobales</taxon>
        <taxon>Sulfolobaceae</taxon>
        <taxon>Sulfodiicoccus</taxon>
    </lineage>
</organism>
<evidence type="ECO:0000256" key="3">
    <source>
        <dbReference type="ARBA" id="ARBA00022679"/>
    </source>
</evidence>
<keyword evidence="2 6" id="KW-0963">Cytoplasm</keyword>
<dbReference type="EC" id="2.7.7.6" evidence="6"/>
<dbReference type="GO" id="GO:0000428">
    <property type="term" value="C:DNA-directed RNA polymerase complex"/>
    <property type="evidence" value="ECO:0007669"/>
    <property type="project" value="UniProtKB-KW"/>
</dbReference>
<comment type="function">
    <text evidence="6">DNA-dependent RNA polymerase (RNAP) catalyzes the transcription of DNA into RNA using the four ribonucleoside triphosphates as substrates.</text>
</comment>
<dbReference type="PANTHER" id="PTHR10535">
    <property type="entry name" value="DNA-DIRECTED RNA POLYMERASES I, II, AND III SUBUNIT RPABC1"/>
    <property type="match status" value="1"/>
</dbReference>
<evidence type="ECO:0000256" key="6">
    <source>
        <dbReference type="HAMAP-Rule" id="MF_00025"/>
    </source>
</evidence>
<dbReference type="SUPFAM" id="SSF55287">
    <property type="entry name" value="RPB5-like RNA polymerase subunit"/>
    <property type="match status" value="1"/>
</dbReference>
<dbReference type="PANTHER" id="PTHR10535:SF0">
    <property type="entry name" value="DNA-DIRECTED RNA POLYMERASES I, II, AND III SUBUNIT RPABC1"/>
    <property type="match status" value="1"/>
</dbReference>
<dbReference type="GO" id="GO:0006362">
    <property type="term" value="P:transcription elongation by RNA polymerase I"/>
    <property type="evidence" value="ECO:0007669"/>
    <property type="project" value="TreeGrafter"/>
</dbReference>
<dbReference type="AlphaFoldDB" id="A0A348B0E0"/>
<gene>
    <name evidence="6" type="primary">rpo5</name>
    <name evidence="6" type="synonym">rpoH</name>
    <name evidence="9" type="ORF">GCM10007116_01130</name>
    <name evidence="8" type="ORF">HS1genome_0031</name>
</gene>
<dbReference type="InterPro" id="IPR014381">
    <property type="entry name" value="Arch_Rpo5/euc_Rpb5"/>
</dbReference>
<evidence type="ECO:0000259" key="7">
    <source>
        <dbReference type="Pfam" id="PF01191"/>
    </source>
</evidence>
<keyword evidence="3 6" id="KW-0808">Transferase</keyword>
<comment type="subunit">
    <text evidence="6">Part of the RNA polymerase complex.</text>
</comment>
<feature type="domain" description="RNA polymerase subunit H/Rpb5 C-terminal" evidence="7">
    <location>
        <begin position="10"/>
        <end position="81"/>
    </location>
</feature>
<dbReference type="GeneID" id="38665517"/>
<evidence type="ECO:0000256" key="5">
    <source>
        <dbReference type="ARBA" id="ARBA00023163"/>
    </source>
</evidence>
<evidence type="ECO:0000313" key="9">
    <source>
        <dbReference type="EMBL" id="GGT86903.1"/>
    </source>
</evidence>
<dbReference type="Pfam" id="PF01191">
    <property type="entry name" value="RNA_pol_Rpb5_C"/>
    <property type="match status" value="1"/>
</dbReference>
<reference evidence="9" key="4">
    <citation type="submission" date="2020-09" db="EMBL/GenBank/DDBJ databases">
        <authorList>
            <person name="Sun Q."/>
            <person name="Ohkuma M."/>
        </authorList>
    </citation>
    <scope>NUCLEOTIDE SEQUENCE</scope>
    <source>
        <strain evidence="9">JCM 31740</strain>
    </source>
</reference>
<keyword evidence="10" id="KW-1185">Reference proteome</keyword>
<dbReference type="KEGG" id="sacd:HS1genome_0031"/>
<evidence type="ECO:0000313" key="10">
    <source>
        <dbReference type="Proteomes" id="UP000276741"/>
    </source>
</evidence>
<evidence type="ECO:0000313" key="8">
    <source>
        <dbReference type="EMBL" id="BBD71642.1"/>
    </source>
</evidence>
<dbReference type="EMBL" id="AP018553">
    <property type="protein sequence ID" value="BBD71642.1"/>
    <property type="molecule type" value="Genomic_DNA"/>
</dbReference>
<comment type="similarity">
    <text evidence="6">Belongs to the archaeal Rpo5/eukaryotic RPB5 RNA polymerase subunit family.</text>
</comment>
<comment type="catalytic activity">
    <reaction evidence="6">
        <text>RNA(n) + a ribonucleoside 5'-triphosphate = RNA(n+1) + diphosphate</text>
        <dbReference type="Rhea" id="RHEA:21248"/>
        <dbReference type="Rhea" id="RHEA-COMP:14527"/>
        <dbReference type="Rhea" id="RHEA-COMP:17342"/>
        <dbReference type="ChEBI" id="CHEBI:33019"/>
        <dbReference type="ChEBI" id="CHEBI:61557"/>
        <dbReference type="ChEBI" id="CHEBI:140395"/>
        <dbReference type="EC" id="2.7.7.6"/>
    </reaction>
</comment>
<evidence type="ECO:0000256" key="4">
    <source>
        <dbReference type="ARBA" id="ARBA00022695"/>
    </source>
</evidence>
<sequence length="84" mass="9239">MRSSTKKKVDPLSYHLTPKHELLSPEEALTVLKSLGVTPDQLPWMRSTDPVAKAIGARPGDLVKVTRKNPLGGEVVIYRYVISG</sequence>
<dbReference type="Gene3D" id="3.90.940.20">
    <property type="entry name" value="RPB5-like RNA polymerase subunit"/>
    <property type="match status" value="1"/>
</dbReference>
<reference evidence="10" key="2">
    <citation type="submission" date="2018-04" db="EMBL/GenBank/DDBJ databases">
        <title>Complete genome sequence of Sulfodiicoccus acidiphilus strain HS-1.</title>
        <authorList>
            <person name="Sakai H.D."/>
            <person name="Kurosawa N."/>
        </authorList>
    </citation>
    <scope>NUCLEOTIDE SEQUENCE [LARGE SCALE GENOMIC DNA]</scope>
    <source>
        <strain evidence="10">HS-1</strain>
    </source>
</reference>
<dbReference type="OrthoDB" id="30537at2157"/>
<dbReference type="GO" id="GO:0003899">
    <property type="term" value="F:DNA-directed RNA polymerase activity"/>
    <property type="evidence" value="ECO:0007669"/>
    <property type="project" value="UniProtKB-UniRule"/>
</dbReference>
<keyword evidence="4 6" id="KW-0548">Nucleotidyltransferase</keyword>
<dbReference type="NCBIfam" id="NF007129">
    <property type="entry name" value="PRK09570.1"/>
    <property type="match status" value="1"/>
</dbReference>
<evidence type="ECO:0000256" key="1">
    <source>
        <dbReference type="ARBA" id="ARBA00022478"/>
    </source>
</evidence>
<dbReference type="EMBL" id="BMQS01000001">
    <property type="protein sequence ID" value="GGT86903.1"/>
    <property type="molecule type" value="Genomic_DNA"/>
</dbReference>
<reference evidence="9" key="1">
    <citation type="journal article" date="2014" name="Int. J. Syst. Evol. Microbiol.">
        <title>Complete genome sequence of Corynebacterium casei LMG S-19264T (=DSM 44701T), isolated from a smear-ripened cheese.</title>
        <authorList>
            <consortium name="US DOE Joint Genome Institute (JGI-PGF)"/>
            <person name="Walter F."/>
            <person name="Albersmeier A."/>
            <person name="Kalinowski J."/>
            <person name="Ruckert C."/>
        </authorList>
    </citation>
    <scope>NUCLEOTIDE SEQUENCE</scope>
    <source>
        <strain evidence="9">JCM 31740</strain>
    </source>
</reference>
<reference evidence="8" key="3">
    <citation type="journal article" date="2019" name="BMC Res. Notes">
        <title>Complete genome sequence of the Sulfodiicoccus acidiphilus strain HS-1T, the first crenarchaeon that lacks polB3, isolated from an acidic hot spring in Ohwaku-dani, Hakone, Japan.</title>
        <authorList>
            <person name="Sakai H.D."/>
            <person name="Kurosawa N."/>
        </authorList>
    </citation>
    <scope>NUCLEOTIDE SEQUENCE</scope>
    <source>
        <strain evidence="8">HS-1</strain>
    </source>
</reference>
<comment type="subcellular location">
    <subcellularLocation>
        <location evidence="6">Cytoplasm</location>
    </subcellularLocation>
</comment>
<dbReference type="HAMAP" id="MF_00025">
    <property type="entry name" value="RNApol_Rpo5_RPB5"/>
    <property type="match status" value="1"/>
</dbReference>
<dbReference type="Proteomes" id="UP000276741">
    <property type="component" value="Chromosome"/>
</dbReference>
<dbReference type="GO" id="GO:0042797">
    <property type="term" value="P:tRNA transcription by RNA polymerase III"/>
    <property type="evidence" value="ECO:0007669"/>
    <property type="project" value="TreeGrafter"/>
</dbReference>
<dbReference type="GO" id="GO:0003677">
    <property type="term" value="F:DNA binding"/>
    <property type="evidence" value="ECO:0007669"/>
    <property type="project" value="InterPro"/>
</dbReference>
<dbReference type="InterPro" id="IPR000783">
    <property type="entry name" value="RNA_pol_subH/Rpb5_C"/>
</dbReference>
<dbReference type="Proteomes" id="UP000616143">
    <property type="component" value="Unassembled WGS sequence"/>
</dbReference>
<keyword evidence="1 6" id="KW-0240">DNA-directed RNA polymerase</keyword>
<name>A0A348B0E0_9CREN</name>
<protein>
    <recommendedName>
        <fullName evidence="6">DNA-directed RNA polymerase subunit Rpo5</fullName>
        <ecNumber evidence="6">2.7.7.6</ecNumber>
    </recommendedName>
    <alternativeName>
        <fullName evidence="6">DNA-directed RNA polymerase subunit H</fullName>
    </alternativeName>
</protein>